<dbReference type="Proteomes" id="UP000746595">
    <property type="component" value="Unassembled WGS sequence"/>
</dbReference>
<dbReference type="RefSeq" id="WP_168152680.1">
    <property type="nucleotide sequence ID" value="NZ_JAAWVT010000007.1"/>
</dbReference>
<dbReference type="EMBL" id="JAAWVT010000007">
    <property type="protein sequence ID" value="NKG21858.1"/>
    <property type="molecule type" value="Genomic_DNA"/>
</dbReference>
<accession>A0ABX1G6F7</accession>
<reference evidence="1 2" key="1">
    <citation type="submission" date="2020-04" db="EMBL/GenBank/DDBJ databases">
        <title>Paeniglutamicibacter sp. ANT13_2, a novel actinomycete isolated from sediment in Antarctica.</title>
        <authorList>
            <person name="Sakdapetsiri C."/>
            <person name="Pinyakong O."/>
        </authorList>
    </citation>
    <scope>NUCLEOTIDE SEQUENCE [LARGE SCALE GENOMIC DNA]</scope>
    <source>
        <strain evidence="1 2">ANT13_2</strain>
    </source>
</reference>
<evidence type="ECO:0000313" key="1">
    <source>
        <dbReference type="EMBL" id="NKG21858.1"/>
    </source>
</evidence>
<gene>
    <name evidence="1" type="ORF">HED64_14235</name>
</gene>
<sequence>MTSESMAARRLREIHELRLTLKQQLAASNPESSDHVDLQRQLDGLDSDADDAESIRAAELRRRFKTGH</sequence>
<proteinExistence type="predicted"/>
<keyword evidence="2" id="KW-1185">Reference proteome</keyword>
<organism evidence="1 2">
    <name type="scientific">Paeniglutamicibacter terrestris</name>
    <dbReference type="NCBI Taxonomy" id="2723403"/>
    <lineage>
        <taxon>Bacteria</taxon>
        <taxon>Bacillati</taxon>
        <taxon>Actinomycetota</taxon>
        <taxon>Actinomycetes</taxon>
        <taxon>Micrococcales</taxon>
        <taxon>Micrococcaceae</taxon>
        <taxon>Paeniglutamicibacter</taxon>
    </lineage>
</organism>
<evidence type="ECO:0000313" key="2">
    <source>
        <dbReference type="Proteomes" id="UP000746595"/>
    </source>
</evidence>
<name>A0ABX1G6F7_9MICC</name>
<protein>
    <submittedName>
        <fullName evidence="1">Uncharacterized protein</fullName>
    </submittedName>
</protein>
<comment type="caution">
    <text evidence="1">The sequence shown here is derived from an EMBL/GenBank/DDBJ whole genome shotgun (WGS) entry which is preliminary data.</text>
</comment>